<proteinExistence type="predicted"/>
<dbReference type="RefSeq" id="WP_267536637.1">
    <property type="nucleotide sequence ID" value="NZ_JAPNKA010000001.1"/>
</dbReference>
<feature type="region of interest" description="Disordered" evidence="1">
    <location>
        <begin position="1"/>
        <end position="34"/>
    </location>
</feature>
<feature type="compositionally biased region" description="Polar residues" evidence="1">
    <location>
        <begin position="1"/>
        <end position="10"/>
    </location>
</feature>
<evidence type="ECO:0000313" key="3">
    <source>
        <dbReference type="EMBL" id="MCY1077828.1"/>
    </source>
</evidence>
<organism evidence="3 4">
    <name type="scientific">Archangium lansingense</name>
    <dbReference type="NCBI Taxonomy" id="2995310"/>
    <lineage>
        <taxon>Bacteria</taxon>
        <taxon>Pseudomonadati</taxon>
        <taxon>Myxococcota</taxon>
        <taxon>Myxococcia</taxon>
        <taxon>Myxococcales</taxon>
        <taxon>Cystobacterineae</taxon>
        <taxon>Archangiaceae</taxon>
        <taxon>Archangium</taxon>
    </lineage>
</organism>
<sequence>MAEQQTTQRMVEQLNRALSGAGTRSGTPTRWERNRSHNLLAGVMLNAFARQSRRAALTGLEQALVQGFKKVGFTDEDLSALGSAYAQAPLEARSRLFPERAARLGVETGFSTDDLRAELKAMAPQVVQMKNLQVLDQRHLAFSGLSDAELQRKRTELGIQEDLSQARPPPPGEEFLQAQRELGWSVSCVGITAAELAAARGASLGWVTARATTVYCHEGTHEVGNDEPFFGFAVCDGITGTKYVSEELSMDEGDERTFRSNTLWNNNVPGGGLCFTIDAWEADHSNQYDKEIAVLTEILRVLIDQLTIDSWADMAQVLIETGMGTGIPAEIIALFAAVIAAIIGFLKNEDDYIGTYAAYVPNAAMISRKELFQLIQGKSISEATQILMNHLNIDYMGAMLIAMVLSWRARRLA</sequence>
<keyword evidence="4" id="KW-1185">Reference proteome</keyword>
<dbReference type="Proteomes" id="UP001207654">
    <property type="component" value="Unassembled WGS sequence"/>
</dbReference>
<reference evidence="3 4" key="1">
    <citation type="submission" date="2022-11" db="EMBL/GenBank/DDBJ databases">
        <title>Minimal conservation of predation-associated metabolite biosynthetic gene clusters underscores biosynthetic potential of Myxococcota including descriptions for ten novel species: Archangium lansinium sp. nov., Myxococcus landrumus sp. nov., Nannocystis bai.</title>
        <authorList>
            <person name="Ahearne A."/>
            <person name="Stevens C."/>
            <person name="Phillips K."/>
        </authorList>
    </citation>
    <scope>NUCLEOTIDE SEQUENCE [LARGE SCALE GENOMIC DNA]</scope>
    <source>
        <strain evidence="3 4">MIWBW</strain>
    </source>
</reference>
<evidence type="ECO:0000313" key="4">
    <source>
        <dbReference type="Proteomes" id="UP001207654"/>
    </source>
</evidence>
<feature type="transmembrane region" description="Helical" evidence="2">
    <location>
        <begin position="327"/>
        <end position="346"/>
    </location>
</feature>
<keyword evidence="2" id="KW-1133">Transmembrane helix</keyword>
<keyword evidence="2" id="KW-0472">Membrane</keyword>
<evidence type="ECO:0000256" key="1">
    <source>
        <dbReference type="SAM" id="MobiDB-lite"/>
    </source>
</evidence>
<protein>
    <submittedName>
        <fullName evidence="3">Uncharacterized protein</fullName>
    </submittedName>
</protein>
<evidence type="ECO:0000256" key="2">
    <source>
        <dbReference type="SAM" id="Phobius"/>
    </source>
</evidence>
<accession>A0ABT4A851</accession>
<dbReference type="EMBL" id="JAPNKA010000001">
    <property type="protein sequence ID" value="MCY1077828.1"/>
    <property type="molecule type" value="Genomic_DNA"/>
</dbReference>
<name>A0ABT4A851_9BACT</name>
<gene>
    <name evidence="3" type="ORF">OV287_25485</name>
</gene>
<comment type="caution">
    <text evidence="3">The sequence shown here is derived from an EMBL/GenBank/DDBJ whole genome shotgun (WGS) entry which is preliminary data.</text>
</comment>
<keyword evidence="2" id="KW-0812">Transmembrane</keyword>